<dbReference type="Proteomes" id="UP000436088">
    <property type="component" value="Unassembled WGS sequence"/>
</dbReference>
<gene>
    <name evidence="7" type="ORF">F3Y22_tig00110819pilonHSYRG00043</name>
</gene>
<comment type="similarity">
    <text evidence="2">Belongs to the major facilitator superfamily. Proton-dependent oligopeptide transporter (POT/PTR) (TC 2.A.17) family.</text>
</comment>
<dbReference type="InterPro" id="IPR000109">
    <property type="entry name" value="POT_fam"/>
</dbReference>
<feature type="transmembrane region" description="Helical" evidence="6">
    <location>
        <begin position="331"/>
        <end position="354"/>
    </location>
</feature>
<dbReference type="Pfam" id="PF00854">
    <property type="entry name" value="PTR2"/>
    <property type="match status" value="1"/>
</dbReference>
<feature type="transmembrane region" description="Helical" evidence="6">
    <location>
        <begin position="300"/>
        <end position="319"/>
    </location>
</feature>
<feature type="transmembrane region" description="Helical" evidence="6">
    <location>
        <begin position="63"/>
        <end position="83"/>
    </location>
</feature>
<evidence type="ECO:0000256" key="3">
    <source>
        <dbReference type="ARBA" id="ARBA00022692"/>
    </source>
</evidence>
<dbReference type="PANTHER" id="PTHR11654">
    <property type="entry name" value="OLIGOPEPTIDE TRANSPORTER-RELATED"/>
    <property type="match status" value="1"/>
</dbReference>
<organism evidence="7 8">
    <name type="scientific">Hibiscus syriacus</name>
    <name type="common">Rose of Sharon</name>
    <dbReference type="NCBI Taxonomy" id="106335"/>
    <lineage>
        <taxon>Eukaryota</taxon>
        <taxon>Viridiplantae</taxon>
        <taxon>Streptophyta</taxon>
        <taxon>Embryophyta</taxon>
        <taxon>Tracheophyta</taxon>
        <taxon>Spermatophyta</taxon>
        <taxon>Magnoliopsida</taxon>
        <taxon>eudicotyledons</taxon>
        <taxon>Gunneridae</taxon>
        <taxon>Pentapetalae</taxon>
        <taxon>rosids</taxon>
        <taxon>malvids</taxon>
        <taxon>Malvales</taxon>
        <taxon>Malvaceae</taxon>
        <taxon>Malvoideae</taxon>
        <taxon>Hibiscus</taxon>
    </lineage>
</organism>
<comment type="caution">
    <text evidence="7">The sequence shown here is derived from an EMBL/GenBank/DDBJ whole genome shotgun (WGS) entry which is preliminary data.</text>
</comment>
<dbReference type="GO" id="GO:0016020">
    <property type="term" value="C:membrane"/>
    <property type="evidence" value="ECO:0007669"/>
    <property type="project" value="UniProtKB-SubCell"/>
</dbReference>
<feature type="transmembrane region" description="Helical" evidence="6">
    <location>
        <begin position="248"/>
        <end position="264"/>
    </location>
</feature>
<feature type="transmembrane region" description="Helical" evidence="6">
    <location>
        <begin position="208"/>
        <end position="228"/>
    </location>
</feature>
<feature type="transmembrane region" description="Helical" evidence="6">
    <location>
        <begin position="374"/>
        <end position="395"/>
    </location>
</feature>
<dbReference type="GO" id="GO:0022857">
    <property type="term" value="F:transmembrane transporter activity"/>
    <property type="evidence" value="ECO:0007669"/>
    <property type="project" value="InterPro"/>
</dbReference>
<keyword evidence="8" id="KW-1185">Reference proteome</keyword>
<dbReference type="SUPFAM" id="SSF103473">
    <property type="entry name" value="MFS general substrate transporter"/>
    <property type="match status" value="1"/>
</dbReference>
<evidence type="ECO:0000256" key="4">
    <source>
        <dbReference type="ARBA" id="ARBA00022989"/>
    </source>
</evidence>
<dbReference type="AlphaFoldDB" id="A0A6A2ZMG6"/>
<dbReference type="InterPro" id="IPR036259">
    <property type="entry name" value="MFS_trans_sf"/>
</dbReference>
<protein>
    <submittedName>
        <fullName evidence="7">Uncharacterized protein</fullName>
    </submittedName>
</protein>
<keyword evidence="5 6" id="KW-0472">Membrane</keyword>
<feature type="transmembrane region" description="Helical" evidence="6">
    <location>
        <begin position="89"/>
        <end position="111"/>
    </location>
</feature>
<reference evidence="7" key="1">
    <citation type="submission" date="2019-09" db="EMBL/GenBank/DDBJ databases">
        <title>Draft genome information of white flower Hibiscus syriacus.</title>
        <authorList>
            <person name="Kim Y.-M."/>
        </authorList>
    </citation>
    <scope>NUCLEOTIDE SEQUENCE [LARGE SCALE GENOMIC DNA]</scope>
    <source>
        <strain evidence="7">YM2019G1</strain>
    </source>
</reference>
<feature type="transmembrane region" description="Helical" evidence="6">
    <location>
        <begin position="24"/>
        <end position="51"/>
    </location>
</feature>
<keyword evidence="3 6" id="KW-0812">Transmembrane</keyword>
<keyword evidence="4 6" id="KW-1133">Transmembrane helix</keyword>
<feature type="transmembrane region" description="Helical" evidence="6">
    <location>
        <begin position="453"/>
        <end position="475"/>
    </location>
</feature>
<dbReference type="Gene3D" id="1.20.1250.20">
    <property type="entry name" value="MFS general substrate transporter like domains"/>
    <property type="match status" value="2"/>
</dbReference>
<accession>A0A6A2ZMG6</accession>
<name>A0A6A2ZMG6_HIBSY</name>
<sequence>MANFKDCICGTWRWASNYIRFSKAALFITGLLFSKAFIEIAFKAFLISYVVDVWKTSLRGATALSATFEGIVFFLTIVVYHIAIDRLGLCRIIIVAIPCLVFGLLLLWLCSKFLSKKTNIGILYIALPLLIAGLAGEDACLESHLCIQFDFEEDDMVDGDTRSERQQMEEYADVVTGRAGVWSYGASSLGKFICWTFASSLDWTQRTMVSFIVVTAAYILFICGRSYYKCNTPTGRRAVSRLKEAMGLVKLIPLWLLFIPYSLVEAARDTLFILQSDGLDTSINPRITLHSFNQIPLTSLYVFSSFISFLVSTSSKYLIKKLLRNEEPKQHCARSAGIGVGMLFAFGSSLSAWLVEVRRSKLIKEFPDHEDKGIPMKVLWLAPQFALIGIANGLVCRGLDDFFFDRVPESKRYFAIPFNLSVMGIGSFLSAIATLLARDWIGNTIDESRLDKYFQMLAILNVAVVPVYIFFSFMFDWNIPEKIEIEEVDGGDVEIEEVCNTSTRTRPGYESKVSQ</sequence>
<dbReference type="EMBL" id="VEPZ02001124">
    <property type="protein sequence ID" value="KAE8692953.1"/>
    <property type="molecule type" value="Genomic_DNA"/>
</dbReference>
<evidence type="ECO:0000256" key="1">
    <source>
        <dbReference type="ARBA" id="ARBA00004141"/>
    </source>
</evidence>
<evidence type="ECO:0000256" key="5">
    <source>
        <dbReference type="ARBA" id="ARBA00023136"/>
    </source>
</evidence>
<evidence type="ECO:0000256" key="2">
    <source>
        <dbReference type="ARBA" id="ARBA00005982"/>
    </source>
</evidence>
<evidence type="ECO:0000313" key="7">
    <source>
        <dbReference type="EMBL" id="KAE8692953.1"/>
    </source>
</evidence>
<proteinExistence type="inferred from homology"/>
<comment type="subcellular location">
    <subcellularLocation>
        <location evidence="1">Membrane</location>
        <topology evidence="1">Multi-pass membrane protein</topology>
    </subcellularLocation>
</comment>
<feature type="transmembrane region" description="Helical" evidence="6">
    <location>
        <begin position="416"/>
        <end position="441"/>
    </location>
</feature>
<evidence type="ECO:0000256" key="6">
    <source>
        <dbReference type="SAM" id="Phobius"/>
    </source>
</evidence>
<evidence type="ECO:0000313" key="8">
    <source>
        <dbReference type="Proteomes" id="UP000436088"/>
    </source>
</evidence>